<comment type="caution">
    <text evidence="3">The sequence shown here is derived from an EMBL/GenBank/DDBJ whole genome shotgun (WGS) entry which is preliminary data.</text>
</comment>
<keyword evidence="4" id="KW-1185">Reference proteome</keyword>
<feature type="signal peptide" evidence="1">
    <location>
        <begin position="1"/>
        <end position="23"/>
    </location>
</feature>
<evidence type="ECO:0000313" key="4">
    <source>
        <dbReference type="Proteomes" id="UP001501697"/>
    </source>
</evidence>
<dbReference type="InterPro" id="IPR006179">
    <property type="entry name" value="5_nucleotidase/apyrase"/>
</dbReference>
<dbReference type="EMBL" id="BAAAYU010000001">
    <property type="protein sequence ID" value="GAA3623876.1"/>
    <property type="molecule type" value="Genomic_DNA"/>
</dbReference>
<keyword evidence="1" id="KW-0732">Signal</keyword>
<comment type="similarity">
    <text evidence="1">Belongs to the 5'-nucleotidase family.</text>
</comment>
<organism evidence="3 4">
    <name type="scientific">Microbacterium awajiense</name>
    <dbReference type="NCBI Taxonomy" id="415214"/>
    <lineage>
        <taxon>Bacteria</taxon>
        <taxon>Bacillati</taxon>
        <taxon>Actinomycetota</taxon>
        <taxon>Actinomycetes</taxon>
        <taxon>Micrococcales</taxon>
        <taxon>Microbacteriaceae</taxon>
        <taxon>Microbacterium</taxon>
    </lineage>
</organism>
<feature type="chain" id="PRO_5044982694" evidence="1">
    <location>
        <begin position="24"/>
        <end position="619"/>
    </location>
</feature>
<dbReference type="InterPro" id="IPR008334">
    <property type="entry name" value="5'-Nucleotdase_C"/>
</dbReference>
<dbReference type="SUPFAM" id="SSF55816">
    <property type="entry name" value="5'-nucleotidase (syn. UDP-sugar hydrolase), C-terminal domain"/>
    <property type="match status" value="1"/>
</dbReference>
<dbReference type="PROSITE" id="PS00786">
    <property type="entry name" value="5_NUCLEOTIDASE_2"/>
    <property type="match status" value="1"/>
</dbReference>
<dbReference type="Gene3D" id="3.90.780.10">
    <property type="entry name" value="5'-Nucleotidase, C-terminal domain"/>
    <property type="match status" value="1"/>
</dbReference>
<dbReference type="Proteomes" id="UP001501697">
    <property type="component" value="Unassembled WGS sequence"/>
</dbReference>
<dbReference type="Gene3D" id="3.60.21.10">
    <property type="match status" value="1"/>
</dbReference>
<proteinExistence type="inferred from homology"/>
<feature type="domain" description="5'-Nucleotidase C-terminal" evidence="2">
    <location>
        <begin position="375"/>
        <end position="564"/>
    </location>
</feature>
<dbReference type="PANTHER" id="PTHR11575:SF24">
    <property type="entry name" value="5'-NUCLEOTIDASE"/>
    <property type="match status" value="1"/>
</dbReference>
<gene>
    <name evidence="3" type="ORF">GCM10022200_02650</name>
</gene>
<sequence length="619" mass="64303">MSGLLAGATAVALAAGGLAPAYAAPPADRGGNGNGNAGNTPPAAAAKTFELTILHINDGESALLPTTSDPGVARFVADIKELQEQGNAPAPSTLPDNASERAKQVKAKQNPRAAITISSGDNYLAGARLNASLDSEDGTFYDALVYEAAGFDAITIGNHEFDLGPDVLADFIEGAGDIPFVSANLDVSAEPRLAALEAEGRIAGSTVVEKAGRQIGVVGAIYEDLRSISSPRGVTTSDAAEAVQAEVDALTADGVDIIILSSHLQSITSDVELISEITGVDAAIAGGGVERLDPFPMVVTDADGNEVPVVTTVGNYRDIGQLVLRFDKNGEVIDVVEEQSALIPVPLEGPRDAFTAENVEAPVADYVAGLAENVLGTTEVWLDGGNPPIRGRETNVGDLFSDAMKDAARDRATEYGVGEADVALINSGGIRGNVQLAPGSNVTELTTYNIGAFFNLVSIAEVDGAKLKDILEHSVSVFPSTGNGRFGQWSGVEFVYDPAAPAQEFDSETNAITTPGQRILEAVVTKADGTRVTVVSGGAVVAPDETFWFVTNDFTFRGGDNYPLADVPFTTLGVTYQTALAEWVEELGVITATDYPSLTIGADTYRRFGPVGQFTIPTP</sequence>
<keyword evidence="1" id="KW-0547">Nucleotide-binding</keyword>
<dbReference type="InterPro" id="IPR029052">
    <property type="entry name" value="Metallo-depent_PP-like"/>
</dbReference>
<protein>
    <submittedName>
        <fullName evidence="3">5'-nucleotidase C-terminal domain-containing protein</fullName>
    </submittedName>
</protein>
<dbReference type="SUPFAM" id="SSF56300">
    <property type="entry name" value="Metallo-dependent phosphatases"/>
    <property type="match status" value="1"/>
</dbReference>
<evidence type="ECO:0000256" key="1">
    <source>
        <dbReference type="RuleBase" id="RU362119"/>
    </source>
</evidence>
<name>A0ABP7A2X3_9MICO</name>
<dbReference type="InterPro" id="IPR036907">
    <property type="entry name" value="5'-Nucleotdase_C_sf"/>
</dbReference>
<evidence type="ECO:0000259" key="2">
    <source>
        <dbReference type="Pfam" id="PF02872"/>
    </source>
</evidence>
<keyword evidence="1" id="KW-0378">Hydrolase</keyword>
<reference evidence="4" key="1">
    <citation type="journal article" date="2019" name="Int. J. Syst. Evol. Microbiol.">
        <title>The Global Catalogue of Microorganisms (GCM) 10K type strain sequencing project: providing services to taxonomists for standard genome sequencing and annotation.</title>
        <authorList>
            <consortium name="The Broad Institute Genomics Platform"/>
            <consortium name="The Broad Institute Genome Sequencing Center for Infectious Disease"/>
            <person name="Wu L."/>
            <person name="Ma J."/>
        </authorList>
    </citation>
    <scope>NUCLEOTIDE SEQUENCE [LARGE SCALE GENOMIC DNA]</scope>
    <source>
        <strain evidence="4">JCM 16544</strain>
    </source>
</reference>
<dbReference type="PANTHER" id="PTHR11575">
    <property type="entry name" value="5'-NUCLEOTIDASE-RELATED"/>
    <property type="match status" value="1"/>
</dbReference>
<accession>A0ABP7A2X3</accession>
<dbReference type="Pfam" id="PF02872">
    <property type="entry name" value="5_nucleotid_C"/>
    <property type="match status" value="1"/>
</dbReference>
<dbReference type="InterPro" id="IPR006146">
    <property type="entry name" value="5'-Nucleotdase_CS"/>
</dbReference>
<evidence type="ECO:0000313" key="3">
    <source>
        <dbReference type="EMBL" id="GAA3623876.1"/>
    </source>
</evidence>
<dbReference type="PRINTS" id="PR01607">
    <property type="entry name" value="APYRASEFAMLY"/>
</dbReference>
<dbReference type="RefSeq" id="WP_344736044.1">
    <property type="nucleotide sequence ID" value="NZ_BAAAYU010000001.1"/>
</dbReference>